<dbReference type="InterPro" id="IPR050783">
    <property type="entry name" value="Oxylipin_biosynth_metab"/>
</dbReference>
<accession>A0A816MJH8</accession>
<reference evidence="8" key="1">
    <citation type="submission" date="2021-02" db="EMBL/GenBank/DDBJ databases">
        <authorList>
            <person name="Nowell W R."/>
        </authorList>
    </citation>
    <scope>NUCLEOTIDE SEQUENCE</scope>
</reference>
<comment type="caution">
    <text evidence="8">The sequence shown here is derived from an EMBL/GenBank/DDBJ whole genome shotgun (WGS) entry which is preliminary data.</text>
</comment>
<dbReference type="PANTHER" id="PTHR11903:SF37">
    <property type="entry name" value="PSI-PRODUCING OXYGENASE A"/>
    <property type="match status" value="1"/>
</dbReference>
<dbReference type="EMBL" id="CAJOBH010007809">
    <property type="protein sequence ID" value="CAF4094943.1"/>
    <property type="molecule type" value="Genomic_DNA"/>
</dbReference>
<evidence type="ECO:0000313" key="10">
    <source>
        <dbReference type="EMBL" id="CAF4109535.1"/>
    </source>
</evidence>
<dbReference type="GO" id="GO:0046872">
    <property type="term" value="F:metal ion binding"/>
    <property type="evidence" value="ECO:0007669"/>
    <property type="project" value="UniProtKB-KW"/>
</dbReference>
<dbReference type="PROSITE" id="PS50292">
    <property type="entry name" value="PEROXIDASE_3"/>
    <property type="match status" value="1"/>
</dbReference>
<dbReference type="GO" id="GO:0006979">
    <property type="term" value="P:response to oxidative stress"/>
    <property type="evidence" value="ECO:0007669"/>
    <property type="project" value="InterPro"/>
</dbReference>
<dbReference type="Proteomes" id="UP000676336">
    <property type="component" value="Unassembled WGS sequence"/>
</dbReference>
<evidence type="ECO:0000256" key="3">
    <source>
        <dbReference type="ARBA" id="ARBA00023002"/>
    </source>
</evidence>
<dbReference type="EMBL" id="CAJNOW010008485">
    <property type="protein sequence ID" value="CAF1538278.1"/>
    <property type="molecule type" value="Genomic_DNA"/>
</dbReference>
<keyword evidence="1 5" id="KW-0479">Metal-binding</keyword>
<gene>
    <name evidence="9" type="ORF">BYL167_LOCUS18811</name>
    <name evidence="6" type="ORF">CJN711_LOCUS4797</name>
    <name evidence="10" type="ORF">GIL414_LOCUS17505</name>
    <name evidence="7" type="ORF">KQP761_LOCUS16782</name>
    <name evidence="8" type="ORF">MBJ925_LOCUS6909</name>
    <name evidence="11" type="ORF">SMN809_LOCUS27468</name>
</gene>
<dbReference type="Proteomes" id="UP000681967">
    <property type="component" value="Unassembled WGS sequence"/>
</dbReference>
<dbReference type="EMBL" id="CAJOBI010042923">
    <property type="protein sequence ID" value="CAF4333171.1"/>
    <property type="molecule type" value="Genomic_DNA"/>
</dbReference>
<dbReference type="Proteomes" id="UP000681720">
    <property type="component" value="Unassembled WGS sequence"/>
</dbReference>
<dbReference type="GO" id="GO:0004601">
    <property type="term" value="F:peroxidase activity"/>
    <property type="evidence" value="ECO:0007669"/>
    <property type="project" value="InterPro"/>
</dbReference>
<evidence type="ECO:0000313" key="8">
    <source>
        <dbReference type="EMBL" id="CAF1973077.1"/>
    </source>
</evidence>
<keyword evidence="5" id="KW-0349">Heme</keyword>
<dbReference type="InterPro" id="IPR019791">
    <property type="entry name" value="Haem_peroxidase_animal"/>
</dbReference>
<sequence length="648" mass="73947">MPLQNWIQSVKQFFESDEKAREKTTIKHYRNEHSSQLLAFINIIKSELHKFKNGEQSMIADLNALKFNAIPDALTLCEYATNIILGNPIDDNLLEMEKIIVILYTLPKKNEFSTIMSKIFIGSLWKQLSHPPANFLTQVGYQWRSADGSGNNLAFPDIGKSGQKYVQNCRSKRSQTNDLPDPGLIFDELLRRCPDKDGLFKKSESLISSNLFYFATLITHDLFNTDPIDKSINTTTSYLDLSPLYGWTKAMQDSIRTGTNGLLKSDQFADTRFWIQPAGATALLVLFSRNHNYLAENLLKIDESNRFSSLKDQQRDEALFQTARLINERTYVNIIIHDYLRVIFGINRVENSWTLDVRQDFSAIGSGSDLPMATGNQCSIEFNFLYRWHHATSVEDEIWLENEFSKLLGDWENMDMKTMFKKLGELREDQKHNSQLVRREDGCFEDKDLARALIDGCKNVSGAFGGQNTPVLFRNIEISGILHARSMGVCTLNEYRNFLHLKKYESFKDLNPELIEQLAKLYKTIDDVELYPGLLCERKKPAVDGSGLCPGYTTSLAILSDATALVRGDRFHSKEETHFNLTTFGMEDSQPIDTIDYGALIGSKLISRHLSSVYNKNNIYAAFPFTLPSETLVNLGENRMNYDFTEPI</sequence>
<evidence type="ECO:0000313" key="11">
    <source>
        <dbReference type="EMBL" id="CAF4333171.1"/>
    </source>
</evidence>
<proteinExistence type="predicted"/>
<dbReference type="OrthoDB" id="823504at2759"/>
<dbReference type="GO" id="GO:0006631">
    <property type="term" value="P:fatty acid metabolic process"/>
    <property type="evidence" value="ECO:0007669"/>
    <property type="project" value="UniProtKB-ARBA"/>
</dbReference>
<protein>
    <submittedName>
        <fullName evidence="8">Uncharacterized protein</fullName>
    </submittedName>
</protein>
<evidence type="ECO:0000313" key="7">
    <source>
        <dbReference type="EMBL" id="CAF1538278.1"/>
    </source>
</evidence>
<dbReference type="Proteomes" id="UP000663834">
    <property type="component" value="Unassembled WGS sequence"/>
</dbReference>
<keyword evidence="3" id="KW-0560">Oxidoreductase</keyword>
<keyword evidence="2" id="KW-0223">Dioxygenase</keyword>
<dbReference type="Proteomes" id="UP000663824">
    <property type="component" value="Unassembled WGS sequence"/>
</dbReference>
<evidence type="ECO:0000313" key="9">
    <source>
        <dbReference type="EMBL" id="CAF4094943.1"/>
    </source>
</evidence>
<dbReference type="InterPro" id="IPR010255">
    <property type="entry name" value="Haem_peroxidase_sf"/>
</dbReference>
<name>A0A816MJH8_9BILA</name>
<keyword evidence="4 5" id="KW-0408">Iron</keyword>
<dbReference type="Proteomes" id="UP000663855">
    <property type="component" value="Unassembled WGS sequence"/>
</dbReference>
<feature type="binding site" description="axial binding residue" evidence="5">
    <location>
        <position position="390"/>
    </location>
    <ligand>
        <name>heme b</name>
        <dbReference type="ChEBI" id="CHEBI:60344"/>
    </ligand>
    <ligandPart>
        <name>Fe</name>
        <dbReference type="ChEBI" id="CHEBI:18248"/>
    </ligandPart>
</feature>
<evidence type="ECO:0000256" key="2">
    <source>
        <dbReference type="ARBA" id="ARBA00022964"/>
    </source>
</evidence>
<dbReference type="Gene3D" id="1.10.640.10">
    <property type="entry name" value="Haem peroxidase domain superfamily, animal type"/>
    <property type="match status" value="1"/>
</dbReference>
<dbReference type="EMBL" id="CAJNOV010001202">
    <property type="protein sequence ID" value="CAF1052155.1"/>
    <property type="molecule type" value="Genomic_DNA"/>
</dbReference>
<organism evidence="8 12">
    <name type="scientific">Rotaria magnacalcarata</name>
    <dbReference type="NCBI Taxonomy" id="392030"/>
    <lineage>
        <taxon>Eukaryota</taxon>
        <taxon>Metazoa</taxon>
        <taxon>Spiralia</taxon>
        <taxon>Gnathifera</taxon>
        <taxon>Rotifera</taxon>
        <taxon>Eurotatoria</taxon>
        <taxon>Bdelloidea</taxon>
        <taxon>Philodinida</taxon>
        <taxon>Philodinidae</taxon>
        <taxon>Rotaria</taxon>
    </lineage>
</organism>
<dbReference type="InterPro" id="IPR037120">
    <property type="entry name" value="Haem_peroxidase_sf_animal"/>
</dbReference>
<dbReference type="AlphaFoldDB" id="A0A816MJH8"/>
<dbReference type="GO" id="GO:0020037">
    <property type="term" value="F:heme binding"/>
    <property type="evidence" value="ECO:0007669"/>
    <property type="project" value="InterPro"/>
</dbReference>
<evidence type="ECO:0000256" key="1">
    <source>
        <dbReference type="ARBA" id="ARBA00022723"/>
    </source>
</evidence>
<dbReference type="Pfam" id="PF03098">
    <property type="entry name" value="An_peroxidase"/>
    <property type="match status" value="1"/>
</dbReference>
<evidence type="ECO:0000256" key="5">
    <source>
        <dbReference type="PIRSR" id="PIRSR619791-2"/>
    </source>
</evidence>
<dbReference type="GO" id="GO:0051213">
    <property type="term" value="F:dioxygenase activity"/>
    <property type="evidence" value="ECO:0007669"/>
    <property type="project" value="UniProtKB-KW"/>
</dbReference>
<dbReference type="EMBL" id="CAJOBJ010008338">
    <property type="protein sequence ID" value="CAF4109535.1"/>
    <property type="molecule type" value="Genomic_DNA"/>
</dbReference>
<dbReference type="PANTHER" id="PTHR11903">
    <property type="entry name" value="PROSTAGLANDIN G/H SYNTHASE"/>
    <property type="match status" value="1"/>
</dbReference>
<dbReference type="EMBL" id="CAJNRE010002272">
    <property type="protein sequence ID" value="CAF1973077.1"/>
    <property type="molecule type" value="Genomic_DNA"/>
</dbReference>
<evidence type="ECO:0000313" key="12">
    <source>
        <dbReference type="Proteomes" id="UP000663824"/>
    </source>
</evidence>
<evidence type="ECO:0000313" key="6">
    <source>
        <dbReference type="EMBL" id="CAF1052155.1"/>
    </source>
</evidence>
<dbReference type="SUPFAM" id="SSF48113">
    <property type="entry name" value="Heme-dependent peroxidases"/>
    <property type="match status" value="1"/>
</dbReference>
<evidence type="ECO:0000256" key="4">
    <source>
        <dbReference type="ARBA" id="ARBA00023004"/>
    </source>
</evidence>